<dbReference type="AlphaFoldDB" id="A0A914VM14"/>
<evidence type="ECO:0000313" key="3">
    <source>
        <dbReference type="WBParaSite" id="PSAMB.scaffold2141size25113.g16665.t1"/>
    </source>
</evidence>
<feature type="compositionally biased region" description="Basic and acidic residues" evidence="1">
    <location>
        <begin position="45"/>
        <end position="54"/>
    </location>
</feature>
<protein>
    <submittedName>
        <fullName evidence="3">Uncharacterized protein</fullName>
    </submittedName>
</protein>
<keyword evidence="2" id="KW-1185">Reference proteome</keyword>
<dbReference type="WBParaSite" id="PSAMB.scaffold2141size25113.g16665.t1">
    <property type="protein sequence ID" value="PSAMB.scaffold2141size25113.g16665.t1"/>
    <property type="gene ID" value="PSAMB.scaffold2141size25113.g16665"/>
</dbReference>
<evidence type="ECO:0000256" key="1">
    <source>
        <dbReference type="SAM" id="MobiDB-lite"/>
    </source>
</evidence>
<sequence>MLRVAVARSVLRLRPSNVMCFCSVPSEAGKEPPKEKPKFNYKTLDQYKSEGGHS</sequence>
<dbReference type="Proteomes" id="UP000887566">
    <property type="component" value="Unplaced"/>
</dbReference>
<accession>A0A914VM14</accession>
<feature type="compositionally biased region" description="Basic and acidic residues" evidence="1">
    <location>
        <begin position="28"/>
        <end position="38"/>
    </location>
</feature>
<name>A0A914VM14_9BILA</name>
<proteinExistence type="predicted"/>
<evidence type="ECO:0000313" key="2">
    <source>
        <dbReference type="Proteomes" id="UP000887566"/>
    </source>
</evidence>
<organism evidence="2 3">
    <name type="scientific">Plectus sambesii</name>
    <dbReference type="NCBI Taxonomy" id="2011161"/>
    <lineage>
        <taxon>Eukaryota</taxon>
        <taxon>Metazoa</taxon>
        <taxon>Ecdysozoa</taxon>
        <taxon>Nematoda</taxon>
        <taxon>Chromadorea</taxon>
        <taxon>Plectida</taxon>
        <taxon>Plectina</taxon>
        <taxon>Plectoidea</taxon>
        <taxon>Plectidae</taxon>
        <taxon>Plectus</taxon>
    </lineage>
</organism>
<reference evidence="3" key="1">
    <citation type="submission" date="2022-11" db="UniProtKB">
        <authorList>
            <consortium name="WormBaseParasite"/>
        </authorList>
    </citation>
    <scope>IDENTIFICATION</scope>
</reference>
<feature type="region of interest" description="Disordered" evidence="1">
    <location>
        <begin position="25"/>
        <end position="54"/>
    </location>
</feature>